<dbReference type="Proteomes" id="UP001597062">
    <property type="component" value="Unassembled WGS sequence"/>
</dbReference>
<comment type="caution">
    <text evidence="1">The sequence shown here is derived from an EMBL/GenBank/DDBJ whole genome shotgun (WGS) entry which is preliminary data.</text>
</comment>
<dbReference type="RefSeq" id="WP_386109135.1">
    <property type="nucleotide sequence ID" value="NZ_JBHTJR010000057.1"/>
</dbReference>
<organism evidence="1 2">
    <name type="scientific">Tenacibaculum geojense</name>
    <dbReference type="NCBI Taxonomy" id="915352"/>
    <lineage>
        <taxon>Bacteria</taxon>
        <taxon>Pseudomonadati</taxon>
        <taxon>Bacteroidota</taxon>
        <taxon>Flavobacteriia</taxon>
        <taxon>Flavobacteriales</taxon>
        <taxon>Flavobacteriaceae</taxon>
        <taxon>Tenacibaculum</taxon>
    </lineage>
</organism>
<sequence length="111" mass="13256">MTTLTTNWNKKELHTYLFIYCMNADFIEKSDELTLIKNKIDDATYVKMHTEYEKDNDFESIQKIQSAFSEHKYSKEQMLTIFNEIKLLFLSDGSYNILERNLMLGLKRLLL</sequence>
<reference evidence="2" key="1">
    <citation type="journal article" date="2019" name="Int. J. Syst. Evol. Microbiol.">
        <title>The Global Catalogue of Microorganisms (GCM) 10K type strain sequencing project: providing services to taxonomists for standard genome sequencing and annotation.</title>
        <authorList>
            <consortium name="The Broad Institute Genomics Platform"/>
            <consortium name="The Broad Institute Genome Sequencing Center for Infectious Disease"/>
            <person name="Wu L."/>
            <person name="Ma J."/>
        </authorList>
    </citation>
    <scope>NUCLEOTIDE SEQUENCE [LARGE SCALE GENOMIC DNA]</scope>
    <source>
        <strain evidence="2">CCUG 60527</strain>
    </source>
</reference>
<accession>A0ABW3JUN7</accession>
<proteinExistence type="predicted"/>
<keyword evidence="2" id="KW-1185">Reference proteome</keyword>
<name>A0ABW3JUN7_9FLAO</name>
<gene>
    <name evidence="1" type="ORF">ACFQ1U_13135</name>
</gene>
<dbReference type="InterPro" id="IPR029024">
    <property type="entry name" value="TerB-like"/>
</dbReference>
<evidence type="ECO:0000313" key="2">
    <source>
        <dbReference type="Proteomes" id="UP001597062"/>
    </source>
</evidence>
<evidence type="ECO:0008006" key="3">
    <source>
        <dbReference type="Google" id="ProtNLM"/>
    </source>
</evidence>
<protein>
    <recommendedName>
        <fullName evidence="3">Co-chaperone DjlA N-terminal domain-containing protein</fullName>
    </recommendedName>
</protein>
<dbReference type="EMBL" id="JBHTJR010000057">
    <property type="protein sequence ID" value="MFD0994152.1"/>
    <property type="molecule type" value="Genomic_DNA"/>
</dbReference>
<dbReference type="SUPFAM" id="SSF158682">
    <property type="entry name" value="TerB-like"/>
    <property type="match status" value="1"/>
</dbReference>
<evidence type="ECO:0000313" key="1">
    <source>
        <dbReference type="EMBL" id="MFD0994152.1"/>
    </source>
</evidence>